<accession>A0A0B1Q4G1</accession>
<evidence type="ECO:0000313" key="2">
    <source>
        <dbReference type="Proteomes" id="UP000030826"/>
    </source>
</evidence>
<evidence type="ECO:0000313" key="1">
    <source>
        <dbReference type="EMBL" id="KHJ55279.1"/>
    </source>
</evidence>
<reference evidence="1 2" key="1">
    <citation type="submission" date="2014-09" db="EMBL/GenBank/DDBJ databases">
        <title>Isolation and characterization of Aurantimonas altamirensis ON-56566 from clinical sample following a dog bite.</title>
        <authorList>
            <person name="Eshaghi A."/>
            <person name="Li A."/>
            <person name="Shahinas D."/>
            <person name="Bahn P."/>
            <person name="Kus J.V."/>
            <person name="Patel S.N."/>
        </authorList>
    </citation>
    <scope>NUCLEOTIDE SEQUENCE [LARGE SCALE GENOMIC DNA]</scope>
    <source>
        <strain evidence="1 2">ON-56566</strain>
    </source>
</reference>
<dbReference type="STRING" id="370622.LA66_00930"/>
<dbReference type="OrthoDB" id="9799894at2"/>
<protein>
    <submittedName>
        <fullName evidence="1">Uncharacterized protein</fullName>
    </submittedName>
</protein>
<name>A0A0B1Q4G1_9HYPH</name>
<sequence>MIRYSLRCTSCGHGFDGWFRSGADFDRQSAGGLLQCPVCDAARVEKALMAPAVATAPDAAPASMAMVGDRMEAAMAKLQELARAVRANSDYVGHRFAEEARRIHFGESEKRGIYGEATAEDVRSLLEDGVPALPLPPLPEDRN</sequence>
<dbReference type="PIRSF" id="PIRSF032131">
    <property type="entry name" value="UCP032131"/>
    <property type="match status" value="1"/>
</dbReference>
<dbReference type="AlphaFoldDB" id="A0A0B1Q4G1"/>
<gene>
    <name evidence="1" type="ORF">LA66_00930</name>
</gene>
<dbReference type="Pfam" id="PF06676">
    <property type="entry name" value="DUF1178"/>
    <property type="match status" value="1"/>
</dbReference>
<comment type="caution">
    <text evidence="1">The sequence shown here is derived from an EMBL/GenBank/DDBJ whole genome shotgun (WGS) entry which is preliminary data.</text>
</comment>
<dbReference type="RefSeq" id="WP_039188081.1">
    <property type="nucleotide sequence ID" value="NZ_JRFJ01000001.1"/>
</dbReference>
<dbReference type="EMBL" id="JRFJ01000001">
    <property type="protein sequence ID" value="KHJ55279.1"/>
    <property type="molecule type" value="Genomic_DNA"/>
</dbReference>
<dbReference type="InterPro" id="IPR009562">
    <property type="entry name" value="DUF1178"/>
</dbReference>
<proteinExistence type="predicted"/>
<organism evidence="1 2">
    <name type="scientific">Aureimonas altamirensis</name>
    <dbReference type="NCBI Taxonomy" id="370622"/>
    <lineage>
        <taxon>Bacteria</taxon>
        <taxon>Pseudomonadati</taxon>
        <taxon>Pseudomonadota</taxon>
        <taxon>Alphaproteobacteria</taxon>
        <taxon>Hyphomicrobiales</taxon>
        <taxon>Aurantimonadaceae</taxon>
        <taxon>Aureimonas</taxon>
    </lineage>
</organism>
<dbReference type="Proteomes" id="UP000030826">
    <property type="component" value="Unassembled WGS sequence"/>
</dbReference>